<evidence type="ECO:0000313" key="2">
    <source>
        <dbReference type="Proteomes" id="UP000677244"/>
    </source>
</evidence>
<dbReference type="SUPFAM" id="SSF102588">
    <property type="entry name" value="LmbE-like"/>
    <property type="match status" value="1"/>
</dbReference>
<dbReference type="Proteomes" id="UP000677244">
    <property type="component" value="Unassembled WGS sequence"/>
</dbReference>
<dbReference type="EMBL" id="JAGHKO010000017">
    <property type="protein sequence ID" value="MBO9205029.1"/>
    <property type="molecule type" value="Genomic_DNA"/>
</dbReference>
<proteinExistence type="predicted"/>
<evidence type="ECO:0000313" key="1">
    <source>
        <dbReference type="EMBL" id="MBO9205029.1"/>
    </source>
</evidence>
<dbReference type="Gene3D" id="3.40.50.10320">
    <property type="entry name" value="LmbE-like"/>
    <property type="match status" value="1"/>
</dbReference>
<reference evidence="1 2" key="1">
    <citation type="submission" date="2021-03" db="EMBL/GenBank/DDBJ databases">
        <title>Assistant Professor.</title>
        <authorList>
            <person name="Huq M.A."/>
        </authorList>
    </citation>
    <scope>NUCLEOTIDE SEQUENCE [LARGE SCALE GENOMIC DNA]</scope>
    <source>
        <strain evidence="1 2">MAH-29</strain>
    </source>
</reference>
<protein>
    <submittedName>
        <fullName evidence="1">PIG-L family deacetylase</fullName>
    </submittedName>
</protein>
<dbReference type="Pfam" id="PF02585">
    <property type="entry name" value="PIG-L"/>
    <property type="match status" value="1"/>
</dbReference>
<comment type="caution">
    <text evidence="1">The sequence shown here is derived from an EMBL/GenBank/DDBJ whole genome shotgun (WGS) entry which is preliminary data.</text>
</comment>
<dbReference type="Gene3D" id="3.40.50.880">
    <property type="match status" value="1"/>
</dbReference>
<gene>
    <name evidence="1" type="ORF">J7I42_32380</name>
</gene>
<keyword evidence="2" id="KW-1185">Reference proteome</keyword>
<dbReference type="InterPro" id="IPR024078">
    <property type="entry name" value="LmbE-like_dom_sf"/>
</dbReference>
<name>A0ABS3Z4G4_9BACT</name>
<dbReference type="SUPFAM" id="SSF52317">
    <property type="entry name" value="Class I glutamine amidotransferase-like"/>
    <property type="match status" value="1"/>
</dbReference>
<dbReference type="InterPro" id="IPR029062">
    <property type="entry name" value="Class_I_gatase-like"/>
</dbReference>
<organism evidence="1 2">
    <name type="scientific">Niastella soli</name>
    <dbReference type="NCBI Taxonomy" id="2821487"/>
    <lineage>
        <taxon>Bacteria</taxon>
        <taxon>Pseudomonadati</taxon>
        <taxon>Bacteroidota</taxon>
        <taxon>Chitinophagia</taxon>
        <taxon>Chitinophagales</taxon>
        <taxon>Chitinophagaceae</taxon>
        <taxon>Niastella</taxon>
    </lineage>
</organism>
<dbReference type="InterPro" id="IPR003737">
    <property type="entry name" value="GlcNAc_PI_deacetylase-related"/>
</dbReference>
<dbReference type="RefSeq" id="WP_209144193.1">
    <property type="nucleotide sequence ID" value="NZ_JAGHKO010000017.1"/>
</dbReference>
<sequence length="838" mass="94393">MNEFYPGRLLILLALLYVLPVSAQTPPSYTSADIFLQIKKLKVLGSVLYMAAHPDDENTRLLAWLSRERLYRTGYLSLTRGDGGQNLIGDEQGIDLGLIRTQELLAARRTDGAEQFFSRAFDFGFSKSTDEALEKWGKEKVLSDAVWIIRKFQPDIIITRFPEDSRAGHGHHSASAVIAHEAFKAAADPNRFPEQFKYGVQPWKVKRILWNTFNFGSTNTTSNDQLKIDVGGYNALVGKSYGEIAAESRSMHKSQGFGVPGSRGTQLEYFTLTEGETLQNDLMDGVNVSWSKVEGGAAIESQIDEVLKNYSLAEPQNSVPALVNVYRSLQALKDGYWKKQKMEEVQRLVEACSGLWLEASTANEMAVEGDSVKINITVNNRLGVPVELNKINLDVLDTTMNMSLDKNRNFTLQRIFYVFTTKPISQPYWLEQKMADGSFTVNDQQLIGKPQNDASYQARFDVVIAGQTFSFTKPVLYKHTDPVKGELYEPLVVVPSSTVTTDPSIIIFRKGEKQAAEVAITVTANKKFTDYKARISKRLTYNNTTKTDSNFNMLPGMQREYIFNIDNSMLKEKEQDFVQAFVELKNGTEEQPAYLNLNNIRYDHIPYIHYFYQDAIKVLNIDIKTVGKKIGYIEGAGDKVIIALRQMGYEVTTLDEKDITPLQLKQFDAVITGVRAYNVHDYLEGKYEVLMDYVKNGGNLIVQYNTANNISSVTSKIGPYPFAISRSRVTDEKATVNFTLPAHDVLNYPNKITARDFENWVQERGIYFAEQLNPAYETPLSMADPNEKEQNGSLIIANYGKGKFVYTGLVFFRELPAGVPGAYRLLANIIALNKKKGF</sequence>
<accession>A0ABS3Z4G4</accession>